<evidence type="ECO:0008006" key="4">
    <source>
        <dbReference type="Google" id="ProtNLM"/>
    </source>
</evidence>
<dbReference type="Gene3D" id="3.30.360.10">
    <property type="entry name" value="Dihydrodipicolinate Reductase, domain 2"/>
    <property type="match status" value="1"/>
</dbReference>
<dbReference type="InterPro" id="IPR051450">
    <property type="entry name" value="Gfo/Idh/MocA_Oxidoreductases"/>
</dbReference>
<dbReference type="PANTHER" id="PTHR43377">
    <property type="entry name" value="BILIVERDIN REDUCTASE A"/>
    <property type="match status" value="1"/>
</dbReference>
<feature type="domain" description="Gfo/Idh/MocA-like oxidoreductase N-terminal" evidence="1">
    <location>
        <begin position="7"/>
        <end position="124"/>
    </location>
</feature>
<feature type="domain" description="Gfo/Idh/MocA-like oxidoreductase C-terminal" evidence="2">
    <location>
        <begin position="168"/>
        <end position="325"/>
    </location>
</feature>
<dbReference type="InterPro" id="IPR000683">
    <property type="entry name" value="Gfo/Idh/MocA-like_OxRdtase_N"/>
</dbReference>
<dbReference type="InterPro" id="IPR036291">
    <property type="entry name" value="NAD(P)-bd_dom_sf"/>
</dbReference>
<protein>
    <recommendedName>
        <fullName evidence="4">Gfo/Idh/MocA-like oxidoreductase N-terminal domain-containing protein</fullName>
    </recommendedName>
</protein>
<dbReference type="PANTHER" id="PTHR43377:SF1">
    <property type="entry name" value="BILIVERDIN REDUCTASE A"/>
    <property type="match status" value="1"/>
</dbReference>
<gene>
    <name evidence="3" type="ORF">METZ01_LOCUS171475</name>
</gene>
<organism evidence="3">
    <name type="scientific">marine metagenome</name>
    <dbReference type="NCBI Taxonomy" id="408172"/>
    <lineage>
        <taxon>unclassified sequences</taxon>
        <taxon>metagenomes</taxon>
        <taxon>ecological metagenomes</taxon>
    </lineage>
</organism>
<evidence type="ECO:0000313" key="3">
    <source>
        <dbReference type="EMBL" id="SVB18621.1"/>
    </source>
</evidence>
<name>A0A382BYP9_9ZZZZ</name>
<dbReference type="EMBL" id="UINC01031880">
    <property type="protein sequence ID" value="SVB18621.1"/>
    <property type="molecule type" value="Genomic_DNA"/>
</dbReference>
<accession>A0A382BYP9</accession>
<evidence type="ECO:0000259" key="2">
    <source>
        <dbReference type="Pfam" id="PF02894"/>
    </source>
</evidence>
<reference evidence="3" key="1">
    <citation type="submission" date="2018-05" db="EMBL/GenBank/DDBJ databases">
        <authorList>
            <person name="Lanie J.A."/>
            <person name="Ng W.-L."/>
            <person name="Kazmierczak K.M."/>
            <person name="Andrzejewski T.M."/>
            <person name="Davidsen T.M."/>
            <person name="Wayne K.J."/>
            <person name="Tettelin H."/>
            <person name="Glass J.I."/>
            <person name="Rusch D."/>
            <person name="Podicherti R."/>
            <person name="Tsui H.-C.T."/>
            <person name="Winkler M.E."/>
        </authorList>
    </citation>
    <scope>NUCLEOTIDE SEQUENCE</scope>
</reference>
<dbReference type="SUPFAM" id="SSF55347">
    <property type="entry name" value="Glyceraldehyde-3-phosphate dehydrogenase-like, C-terminal domain"/>
    <property type="match status" value="1"/>
</dbReference>
<dbReference type="Pfam" id="PF01408">
    <property type="entry name" value="GFO_IDH_MocA"/>
    <property type="match status" value="1"/>
</dbReference>
<dbReference type="InterPro" id="IPR004104">
    <property type="entry name" value="Gfo/Idh/MocA-like_OxRdtase_C"/>
</dbReference>
<sequence>VDSDTRVKIALVGAGGWGRQHARIFSQRRDVEFCAIAGRTLQKTRFRAEQYDVSCYTDVQEMLDREQPDLVSLCLPSKGHFEATLQVIRAGYPLLVEKPLVFSLEEADTLLEEASARDLFFAINFNHRYARPIRMARQAINDGRLGTPVHVVWRFGGEGSDCPDHDNLIETQCHGFDMLEYLCGPIVSVAAQISEVTRKGPSTMVVALRFSSGAVGALIGTYDSSYAYPGTHWLEINGTAARVTVEDTVRRYSFQEAGNETAEVWQAGYFNDTDRQFHLTFDTYFEDLLAAFRRGHPPPVHARSGRRALELAHATIRSHEEGRSIVTA</sequence>
<dbReference type="Gene3D" id="3.40.50.720">
    <property type="entry name" value="NAD(P)-binding Rossmann-like Domain"/>
    <property type="match status" value="1"/>
</dbReference>
<dbReference type="GO" id="GO:0000166">
    <property type="term" value="F:nucleotide binding"/>
    <property type="evidence" value="ECO:0007669"/>
    <property type="project" value="InterPro"/>
</dbReference>
<dbReference type="Pfam" id="PF02894">
    <property type="entry name" value="GFO_IDH_MocA_C"/>
    <property type="match status" value="1"/>
</dbReference>
<proteinExistence type="predicted"/>
<dbReference type="AlphaFoldDB" id="A0A382BYP9"/>
<evidence type="ECO:0000259" key="1">
    <source>
        <dbReference type="Pfam" id="PF01408"/>
    </source>
</evidence>
<feature type="non-terminal residue" evidence="3">
    <location>
        <position position="1"/>
    </location>
</feature>
<dbReference type="SUPFAM" id="SSF51735">
    <property type="entry name" value="NAD(P)-binding Rossmann-fold domains"/>
    <property type="match status" value="1"/>
</dbReference>